<evidence type="ECO:0000256" key="1">
    <source>
        <dbReference type="ARBA" id="ARBA00001911"/>
    </source>
</evidence>
<dbReference type="CDD" id="cd08195">
    <property type="entry name" value="DHQS"/>
    <property type="match status" value="1"/>
</dbReference>
<keyword evidence="10" id="KW-0170">Cobalt</keyword>
<dbReference type="InterPro" id="IPR030960">
    <property type="entry name" value="DHQS/DOIS_N"/>
</dbReference>
<dbReference type="InterPro" id="IPR030963">
    <property type="entry name" value="DHQ_synth_fam"/>
</dbReference>
<feature type="domain" description="3-dehydroquinate synthase C-terminal" evidence="13">
    <location>
        <begin position="175"/>
        <end position="314"/>
    </location>
</feature>
<evidence type="ECO:0000313" key="15">
    <source>
        <dbReference type="Proteomes" id="UP000248198"/>
    </source>
</evidence>
<evidence type="ECO:0000256" key="11">
    <source>
        <dbReference type="NCBIfam" id="TIGR01357"/>
    </source>
</evidence>
<comment type="cofactor">
    <cofactor evidence="2">
        <name>Co(2+)</name>
        <dbReference type="ChEBI" id="CHEBI:48828"/>
    </cofactor>
</comment>
<evidence type="ECO:0000313" key="14">
    <source>
        <dbReference type="EMBL" id="PYF68401.1"/>
    </source>
</evidence>
<dbReference type="PANTHER" id="PTHR43622">
    <property type="entry name" value="3-DEHYDROQUINATE SYNTHASE"/>
    <property type="match status" value="1"/>
</dbReference>
<keyword evidence="9" id="KW-0456">Lyase</keyword>
<reference evidence="14 15" key="1">
    <citation type="submission" date="2018-06" db="EMBL/GenBank/DDBJ databases">
        <title>Genomic Encyclopedia of Archaeal and Bacterial Type Strains, Phase II (KMG-II): from individual species to whole genera.</title>
        <authorList>
            <person name="Goeker M."/>
        </authorList>
    </citation>
    <scope>NUCLEOTIDE SEQUENCE [LARGE SCALE GENOMIC DNA]</scope>
    <source>
        <strain evidence="14 15">DSM 27372</strain>
    </source>
</reference>
<comment type="function">
    <text evidence="4">Catalyzes the conversion of 3-deoxy-D-arabino-heptulosonate 7-phosphate (DAHP) to dehydroquinate (DHQ).</text>
</comment>
<dbReference type="Pfam" id="PF24621">
    <property type="entry name" value="DHQS_C"/>
    <property type="match status" value="1"/>
</dbReference>
<dbReference type="Gene3D" id="3.40.50.1970">
    <property type="match status" value="1"/>
</dbReference>
<dbReference type="GO" id="GO:0005737">
    <property type="term" value="C:cytoplasm"/>
    <property type="evidence" value="ECO:0007669"/>
    <property type="project" value="InterPro"/>
</dbReference>
<dbReference type="GO" id="GO:0009073">
    <property type="term" value="P:aromatic amino acid family biosynthetic process"/>
    <property type="evidence" value="ECO:0007669"/>
    <property type="project" value="InterPro"/>
</dbReference>
<evidence type="ECO:0000256" key="3">
    <source>
        <dbReference type="ARBA" id="ARBA00001947"/>
    </source>
</evidence>
<keyword evidence="5" id="KW-0479">Metal-binding</keyword>
<dbReference type="FunFam" id="3.40.50.1970:FF:000007">
    <property type="entry name" value="Pentafunctional AROM polypeptide"/>
    <property type="match status" value="1"/>
</dbReference>
<sequence>MAVLESAESTIYFETGLESLNLLIEKGNYSRVFVFADGNTSELCLPVFREMLDDFSDFDLIETDPGEENKNIDFCIGIWKTLLDFGADRKCLMINLGGGVITDMGGFVASTYKRGVDFVNIPTTLLSQVDASVGGKTGIDVDSVKNMVGTFTLPKAVYIESKFLKTLPERELLSGFAEMIKHGLIADKDYYLSLKNSDFRAPGPDAVLRSVEIKNKVVTTDPLEQNLRKILNFGHTIGHAVESYALNSPSPLTHGEAIAIGMICEAFLSHKYAELSKEELEDIKNYISGLYPKYILQPESFETLLKLMQSDKKNEHGQIMFSLLERTGHCAYNCKVTEKDIEESLIYYNSIYVA</sequence>
<dbReference type="InterPro" id="IPR050071">
    <property type="entry name" value="Dehydroquinate_synthase"/>
</dbReference>
<dbReference type="PANTHER" id="PTHR43622:SF1">
    <property type="entry name" value="3-DEHYDROQUINATE SYNTHASE"/>
    <property type="match status" value="1"/>
</dbReference>
<evidence type="ECO:0000256" key="4">
    <source>
        <dbReference type="ARBA" id="ARBA00003485"/>
    </source>
</evidence>
<evidence type="ECO:0000256" key="5">
    <source>
        <dbReference type="ARBA" id="ARBA00022723"/>
    </source>
</evidence>
<dbReference type="GO" id="GO:0000166">
    <property type="term" value="F:nucleotide binding"/>
    <property type="evidence" value="ECO:0007669"/>
    <property type="project" value="UniProtKB-KW"/>
</dbReference>
<dbReference type="NCBIfam" id="TIGR01357">
    <property type="entry name" value="aroB"/>
    <property type="match status" value="1"/>
</dbReference>
<dbReference type="EC" id="4.2.3.4" evidence="11"/>
<comment type="cofactor">
    <cofactor evidence="1">
        <name>NAD(+)</name>
        <dbReference type="ChEBI" id="CHEBI:57540"/>
    </cofactor>
</comment>
<dbReference type="RefSeq" id="WP_110834766.1">
    <property type="nucleotide sequence ID" value="NZ_QKLU01000013.1"/>
</dbReference>
<dbReference type="InterPro" id="IPR016037">
    <property type="entry name" value="DHQ_synth_AroB"/>
</dbReference>
<comment type="cofactor">
    <cofactor evidence="3">
        <name>Zn(2+)</name>
        <dbReference type="ChEBI" id="CHEBI:29105"/>
    </cofactor>
</comment>
<evidence type="ECO:0000259" key="12">
    <source>
        <dbReference type="Pfam" id="PF01761"/>
    </source>
</evidence>
<dbReference type="PIRSF" id="PIRSF001455">
    <property type="entry name" value="DHQ_synth"/>
    <property type="match status" value="1"/>
</dbReference>
<protein>
    <recommendedName>
        <fullName evidence="11">3-dehydroquinate synthase</fullName>
        <ecNumber evidence="11">4.2.3.4</ecNumber>
    </recommendedName>
</protein>
<proteinExistence type="predicted"/>
<keyword evidence="7" id="KW-0862">Zinc</keyword>
<dbReference type="Proteomes" id="UP000248198">
    <property type="component" value="Unassembled WGS sequence"/>
</dbReference>
<dbReference type="Gene3D" id="1.20.1090.10">
    <property type="entry name" value="Dehydroquinate synthase-like - alpha domain"/>
    <property type="match status" value="1"/>
</dbReference>
<dbReference type="Pfam" id="PF01761">
    <property type="entry name" value="DHQ_synthase"/>
    <property type="match status" value="1"/>
</dbReference>
<accession>A0A318U648</accession>
<keyword evidence="8" id="KW-0520">NAD</keyword>
<evidence type="ECO:0000256" key="10">
    <source>
        <dbReference type="ARBA" id="ARBA00023285"/>
    </source>
</evidence>
<evidence type="ECO:0000256" key="6">
    <source>
        <dbReference type="ARBA" id="ARBA00022741"/>
    </source>
</evidence>
<dbReference type="InterPro" id="IPR056179">
    <property type="entry name" value="DHQS_C"/>
</dbReference>
<evidence type="ECO:0000256" key="2">
    <source>
        <dbReference type="ARBA" id="ARBA00001941"/>
    </source>
</evidence>
<keyword evidence="15" id="KW-1185">Reference proteome</keyword>
<dbReference type="GO" id="GO:0009423">
    <property type="term" value="P:chorismate biosynthetic process"/>
    <property type="evidence" value="ECO:0007669"/>
    <property type="project" value="UniProtKB-UniRule"/>
</dbReference>
<name>A0A318U648_9SPHI</name>
<evidence type="ECO:0000256" key="9">
    <source>
        <dbReference type="ARBA" id="ARBA00023239"/>
    </source>
</evidence>
<evidence type="ECO:0000259" key="13">
    <source>
        <dbReference type="Pfam" id="PF24621"/>
    </source>
</evidence>
<gene>
    <name evidence="14" type="ORF">B0O44_11314</name>
</gene>
<dbReference type="OrthoDB" id="9806583at2"/>
<dbReference type="SUPFAM" id="SSF56796">
    <property type="entry name" value="Dehydroquinate synthase-like"/>
    <property type="match status" value="1"/>
</dbReference>
<dbReference type="GO" id="GO:0046872">
    <property type="term" value="F:metal ion binding"/>
    <property type="evidence" value="ECO:0007669"/>
    <property type="project" value="UniProtKB-KW"/>
</dbReference>
<comment type="caution">
    <text evidence="14">The sequence shown here is derived from an EMBL/GenBank/DDBJ whole genome shotgun (WGS) entry which is preliminary data.</text>
</comment>
<dbReference type="GO" id="GO:0003856">
    <property type="term" value="F:3-dehydroquinate synthase activity"/>
    <property type="evidence" value="ECO:0007669"/>
    <property type="project" value="UniProtKB-UniRule"/>
</dbReference>
<evidence type="ECO:0000256" key="7">
    <source>
        <dbReference type="ARBA" id="ARBA00022833"/>
    </source>
</evidence>
<organism evidence="14 15">
    <name type="scientific">Pedobacter nutrimenti</name>
    <dbReference type="NCBI Taxonomy" id="1241337"/>
    <lineage>
        <taxon>Bacteria</taxon>
        <taxon>Pseudomonadati</taxon>
        <taxon>Bacteroidota</taxon>
        <taxon>Sphingobacteriia</taxon>
        <taxon>Sphingobacteriales</taxon>
        <taxon>Sphingobacteriaceae</taxon>
        <taxon>Pedobacter</taxon>
    </lineage>
</organism>
<dbReference type="EMBL" id="QKLU01000013">
    <property type="protein sequence ID" value="PYF68401.1"/>
    <property type="molecule type" value="Genomic_DNA"/>
</dbReference>
<keyword evidence="6" id="KW-0547">Nucleotide-binding</keyword>
<evidence type="ECO:0000256" key="8">
    <source>
        <dbReference type="ARBA" id="ARBA00023027"/>
    </source>
</evidence>
<dbReference type="AlphaFoldDB" id="A0A318U648"/>
<feature type="domain" description="3-dehydroquinate synthase N-terminal" evidence="12">
    <location>
        <begin position="63"/>
        <end position="172"/>
    </location>
</feature>